<evidence type="ECO:0000313" key="2">
    <source>
        <dbReference type="Proteomes" id="UP001058074"/>
    </source>
</evidence>
<dbReference type="EMBL" id="BROD01000001">
    <property type="protein sequence ID" value="GKX67854.1"/>
    <property type="molecule type" value="Genomic_DNA"/>
</dbReference>
<evidence type="ECO:0000313" key="1">
    <source>
        <dbReference type="EMBL" id="GKX67854.1"/>
    </source>
</evidence>
<sequence length="270" mass="28991">MKKGLLKKIASIALVSVMAVSVLGCTNKSGTAASDDLSKIKANKKIVVGLSPDYAPFEFKDKQGNIIGMDVEIIKEVAKDLGVQYEIKGMDFDGLIKSLEANKIDVILSGMNPNPEREKSVTFSRGYYDSVSQLVVRKGDAGKYKTVADLAGKTIAVQKGTVQETQANTAKAGTVKALGKTSDCILALQGKKVDAVLLDQPVAMFNAKANADLELADVQIKDTTTKPFAAAMRKNETKLQEAINKTLDRLEKEGKLKSFFNDAVNNVGSL</sequence>
<dbReference type="Proteomes" id="UP001058074">
    <property type="component" value="Unassembled WGS sequence"/>
</dbReference>
<gene>
    <name evidence="1" type="ORF">rsdtw13_31120</name>
</gene>
<name>A0ACB5RFN2_9CLOT</name>
<accession>A0ACB5RFN2</accession>
<comment type="caution">
    <text evidence="1">The sequence shown here is derived from an EMBL/GenBank/DDBJ whole genome shotgun (WGS) entry which is preliminary data.</text>
</comment>
<keyword evidence="2" id="KW-1185">Reference proteome</keyword>
<organism evidence="1 2">
    <name type="scientific">Inconstantimicrobium mannanitabidum</name>
    <dbReference type="NCBI Taxonomy" id="1604901"/>
    <lineage>
        <taxon>Bacteria</taxon>
        <taxon>Bacillati</taxon>
        <taxon>Bacillota</taxon>
        <taxon>Clostridia</taxon>
        <taxon>Eubacteriales</taxon>
        <taxon>Clostridiaceae</taxon>
        <taxon>Inconstantimicrobium</taxon>
    </lineage>
</organism>
<reference evidence="1" key="1">
    <citation type="journal article" date="2025" name="Int. J. Syst. Evol. Microbiol.">
        <title>Inconstantimicrobium mannanitabidum sp. nov., a novel member of the family Clostridiaceae isolated from anoxic soil under the treatment of reductive soil disinfestation.</title>
        <authorList>
            <person name="Ueki A."/>
            <person name="Tonouchi A."/>
            <person name="Honma S."/>
            <person name="Kaku N."/>
            <person name="Ueki K."/>
        </authorList>
    </citation>
    <scope>NUCLEOTIDE SEQUENCE</scope>
    <source>
        <strain evidence="1">TW13</strain>
    </source>
</reference>
<proteinExistence type="predicted"/>
<protein>
    <submittedName>
        <fullName evidence="1">Amino acid ABC transporter</fullName>
    </submittedName>
</protein>